<gene>
    <name evidence="10" type="primary">yccX</name>
    <name evidence="10" type="ORF">K6753_03630</name>
</gene>
<evidence type="ECO:0000256" key="6">
    <source>
        <dbReference type="RuleBase" id="RU000553"/>
    </source>
</evidence>
<evidence type="ECO:0000256" key="4">
    <source>
        <dbReference type="ARBA" id="ARBA00047645"/>
    </source>
</evidence>
<reference evidence="10 11" key="1">
    <citation type="submission" date="2021-09" db="EMBL/GenBank/DDBJ databases">
        <title>Lysobacter sp. 13A isolated from the river sediment.</title>
        <authorList>
            <person name="Liu H."/>
            <person name="Li S."/>
            <person name="Mao S."/>
        </authorList>
    </citation>
    <scope>NUCLEOTIDE SEQUENCE [LARGE SCALE GENOMIC DNA]</scope>
    <source>
        <strain evidence="10 11">13A</strain>
    </source>
</reference>
<evidence type="ECO:0000256" key="7">
    <source>
        <dbReference type="RuleBase" id="RU004168"/>
    </source>
</evidence>
<dbReference type="PROSITE" id="PS51160">
    <property type="entry name" value="ACYLPHOSPHATASE_3"/>
    <property type="match status" value="1"/>
</dbReference>
<dbReference type="RefSeq" id="WP_223674802.1">
    <property type="nucleotide sequence ID" value="NZ_JAINZW010000001.1"/>
</dbReference>
<dbReference type="InterPro" id="IPR036046">
    <property type="entry name" value="Acylphosphatase-like_dom_sf"/>
</dbReference>
<evidence type="ECO:0000256" key="8">
    <source>
        <dbReference type="SAM" id="MobiDB-lite"/>
    </source>
</evidence>
<keyword evidence="11" id="KW-1185">Reference proteome</keyword>
<accession>A0ABS7T426</accession>
<dbReference type="EC" id="3.6.1.7" evidence="2 5"/>
<evidence type="ECO:0000256" key="1">
    <source>
        <dbReference type="ARBA" id="ARBA00005614"/>
    </source>
</evidence>
<feature type="compositionally biased region" description="Basic and acidic residues" evidence="8">
    <location>
        <begin position="68"/>
        <end position="77"/>
    </location>
</feature>
<dbReference type="PROSITE" id="PS00151">
    <property type="entry name" value="ACYLPHOSPHATASE_2"/>
    <property type="match status" value="1"/>
</dbReference>
<name>A0ABS7T426_9GAMM</name>
<comment type="caution">
    <text evidence="10">The sequence shown here is derived from an EMBL/GenBank/DDBJ whole genome shotgun (WGS) entry which is preliminary data.</text>
</comment>
<dbReference type="PROSITE" id="PS00150">
    <property type="entry name" value="ACYLPHOSPHATASE_1"/>
    <property type="match status" value="1"/>
</dbReference>
<evidence type="ECO:0000256" key="2">
    <source>
        <dbReference type="ARBA" id="ARBA00012150"/>
    </source>
</evidence>
<dbReference type="Gene3D" id="3.30.70.100">
    <property type="match status" value="1"/>
</dbReference>
<dbReference type="PANTHER" id="PTHR47268">
    <property type="entry name" value="ACYLPHOSPHATASE"/>
    <property type="match status" value="1"/>
</dbReference>
<comment type="similarity">
    <text evidence="1 7">Belongs to the acylphosphatase family.</text>
</comment>
<dbReference type="PANTHER" id="PTHR47268:SF4">
    <property type="entry name" value="ACYLPHOSPHATASE"/>
    <property type="match status" value="1"/>
</dbReference>
<dbReference type="EMBL" id="JAINZW010000001">
    <property type="protein sequence ID" value="MBZ4038629.1"/>
    <property type="molecule type" value="Genomic_DNA"/>
</dbReference>
<evidence type="ECO:0000313" key="11">
    <source>
        <dbReference type="Proteomes" id="UP001430954"/>
    </source>
</evidence>
<evidence type="ECO:0000256" key="3">
    <source>
        <dbReference type="ARBA" id="ARBA00015991"/>
    </source>
</evidence>
<evidence type="ECO:0000313" key="10">
    <source>
        <dbReference type="EMBL" id="MBZ4038629.1"/>
    </source>
</evidence>
<dbReference type="Proteomes" id="UP001430954">
    <property type="component" value="Unassembled WGS sequence"/>
</dbReference>
<sequence>MSIARFLVSGHVQGVFFRASTRDTAQALGLEGYARNLDDGRVEVVAQGSEEAIEALRAWLHEGPPQARVDRVERDSGTPDDMPAEGRFLIR</sequence>
<dbReference type="InterPro" id="IPR020456">
    <property type="entry name" value="Acylphosphatase"/>
</dbReference>
<dbReference type="InterPro" id="IPR017968">
    <property type="entry name" value="Acylphosphatase_CS"/>
</dbReference>
<dbReference type="NCBIfam" id="NF011000">
    <property type="entry name" value="PRK14426.1"/>
    <property type="match status" value="1"/>
</dbReference>
<feature type="active site" evidence="5">
    <location>
        <position position="36"/>
    </location>
</feature>
<keyword evidence="5 6" id="KW-0378">Hydrolase</keyword>
<evidence type="ECO:0000256" key="5">
    <source>
        <dbReference type="PROSITE-ProRule" id="PRU00520"/>
    </source>
</evidence>
<organism evidence="10 11">
    <name type="scientific">Novilysobacter selenitireducens</name>
    <dbReference type="NCBI Taxonomy" id="2872639"/>
    <lineage>
        <taxon>Bacteria</taxon>
        <taxon>Pseudomonadati</taxon>
        <taxon>Pseudomonadota</taxon>
        <taxon>Gammaproteobacteria</taxon>
        <taxon>Lysobacterales</taxon>
        <taxon>Lysobacteraceae</taxon>
        <taxon>Novilysobacter</taxon>
    </lineage>
</organism>
<feature type="active site" evidence="5">
    <location>
        <position position="18"/>
    </location>
</feature>
<proteinExistence type="inferred from homology"/>
<dbReference type="Pfam" id="PF00708">
    <property type="entry name" value="Acylphosphatase"/>
    <property type="match status" value="1"/>
</dbReference>
<evidence type="ECO:0000259" key="9">
    <source>
        <dbReference type="PROSITE" id="PS51160"/>
    </source>
</evidence>
<feature type="domain" description="Acylphosphatase-like" evidence="9">
    <location>
        <begin position="3"/>
        <end position="91"/>
    </location>
</feature>
<dbReference type="GO" id="GO:0003998">
    <property type="term" value="F:acylphosphatase activity"/>
    <property type="evidence" value="ECO:0007669"/>
    <property type="project" value="UniProtKB-EC"/>
</dbReference>
<feature type="region of interest" description="Disordered" evidence="8">
    <location>
        <begin position="67"/>
        <end position="91"/>
    </location>
</feature>
<comment type="catalytic activity">
    <reaction evidence="4 5 6">
        <text>an acyl phosphate + H2O = a carboxylate + phosphate + H(+)</text>
        <dbReference type="Rhea" id="RHEA:14965"/>
        <dbReference type="ChEBI" id="CHEBI:15377"/>
        <dbReference type="ChEBI" id="CHEBI:15378"/>
        <dbReference type="ChEBI" id="CHEBI:29067"/>
        <dbReference type="ChEBI" id="CHEBI:43474"/>
        <dbReference type="ChEBI" id="CHEBI:59918"/>
        <dbReference type="EC" id="3.6.1.7"/>
    </reaction>
</comment>
<protein>
    <recommendedName>
        <fullName evidence="3 5">Acylphosphatase</fullName>
        <ecNumber evidence="2 5">3.6.1.7</ecNumber>
    </recommendedName>
</protein>
<dbReference type="InterPro" id="IPR001792">
    <property type="entry name" value="Acylphosphatase-like_dom"/>
</dbReference>
<dbReference type="SUPFAM" id="SSF54975">
    <property type="entry name" value="Acylphosphatase/BLUF domain-like"/>
    <property type="match status" value="1"/>
</dbReference>